<dbReference type="RefSeq" id="WP_173085189.1">
    <property type="nucleotide sequence ID" value="NZ_BLTE01000012.1"/>
</dbReference>
<dbReference type="PANTHER" id="PTHR10434">
    <property type="entry name" value="1-ACYL-SN-GLYCEROL-3-PHOSPHATE ACYLTRANSFERASE"/>
    <property type="match status" value="1"/>
</dbReference>
<keyword evidence="4" id="KW-0812">Transmembrane</keyword>
<organism evidence="6 7">
    <name type="scientific">Fundidesulfovibrio magnetotacticus</name>
    <dbReference type="NCBI Taxonomy" id="2730080"/>
    <lineage>
        <taxon>Bacteria</taxon>
        <taxon>Pseudomonadati</taxon>
        <taxon>Thermodesulfobacteriota</taxon>
        <taxon>Desulfovibrionia</taxon>
        <taxon>Desulfovibrionales</taxon>
        <taxon>Desulfovibrionaceae</taxon>
        <taxon>Fundidesulfovibrio</taxon>
    </lineage>
</organism>
<keyword evidence="4" id="KW-0472">Membrane</keyword>
<keyword evidence="4" id="KW-1133">Transmembrane helix</keyword>
<dbReference type="PROSITE" id="PS51257">
    <property type="entry name" value="PROKAR_LIPOPROTEIN"/>
    <property type="match status" value="1"/>
</dbReference>
<dbReference type="SMART" id="SM00563">
    <property type="entry name" value="PlsC"/>
    <property type="match status" value="1"/>
</dbReference>
<comment type="caution">
    <text evidence="6">The sequence shown here is derived from an EMBL/GenBank/DDBJ whole genome shotgun (WGS) entry which is preliminary data.</text>
</comment>
<keyword evidence="2 6" id="KW-0808">Transferase</keyword>
<dbReference type="CDD" id="cd07989">
    <property type="entry name" value="LPLAT_AGPAT-like"/>
    <property type="match status" value="1"/>
</dbReference>
<evidence type="ECO:0000256" key="2">
    <source>
        <dbReference type="ARBA" id="ARBA00022679"/>
    </source>
</evidence>
<reference evidence="6 7" key="1">
    <citation type="submission" date="2020-04" db="EMBL/GenBank/DDBJ databases">
        <authorList>
            <consortium name="Desulfovibrio sp. FSS-1 genome sequencing consortium"/>
            <person name="Shimoshige H."/>
            <person name="Kobayashi H."/>
            <person name="Maekawa T."/>
        </authorList>
    </citation>
    <scope>NUCLEOTIDE SEQUENCE [LARGE SCALE GENOMIC DNA]</scope>
    <source>
        <strain evidence="6 7">SIID29052-01</strain>
    </source>
</reference>
<name>A0A6V8LXI7_9BACT</name>
<keyword evidence="3 6" id="KW-0012">Acyltransferase</keyword>
<evidence type="ECO:0000259" key="5">
    <source>
        <dbReference type="SMART" id="SM00563"/>
    </source>
</evidence>
<evidence type="ECO:0000256" key="3">
    <source>
        <dbReference type="ARBA" id="ARBA00023315"/>
    </source>
</evidence>
<feature type="domain" description="Phospholipid/glycerol acyltransferase" evidence="5">
    <location>
        <begin position="69"/>
        <end position="185"/>
    </location>
</feature>
<dbReference type="GO" id="GO:0006654">
    <property type="term" value="P:phosphatidic acid biosynthetic process"/>
    <property type="evidence" value="ECO:0007669"/>
    <property type="project" value="TreeGrafter"/>
</dbReference>
<dbReference type="SUPFAM" id="SSF69593">
    <property type="entry name" value="Glycerol-3-phosphate (1)-acyltransferase"/>
    <property type="match status" value="1"/>
</dbReference>
<comment type="pathway">
    <text evidence="1">Lipid metabolism.</text>
</comment>
<reference evidence="6 7" key="2">
    <citation type="submission" date="2020-05" db="EMBL/GenBank/DDBJ databases">
        <title>Draft genome sequence of Desulfovibrio sp. strainFSS-1.</title>
        <authorList>
            <person name="Shimoshige H."/>
            <person name="Kobayashi H."/>
            <person name="Maekawa T."/>
        </authorList>
    </citation>
    <scope>NUCLEOTIDE SEQUENCE [LARGE SCALE GENOMIC DNA]</scope>
    <source>
        <strain evidence="6 7">SIID29052-01</strain>
    </source>
</reference>
<dbReference type="AlphaFoldDB" id="A0A6V8LXI7"/>
<dbReference type="EC" id="2.3.1.51" evidence="6"/>
<dbReference type="PANTHER" id="PTHR10434:SF11">
    <property type="entry name" value="1-ACYL-SN-GLYCEROL-3-PHOSPHATE ACYLTRANSFERASE"/>
    <property type="match status" value="1"/>
</dbReference>
<feature type="transmembrane region" description="Helical" evidence="4">
    <location>
        <begin position="7"/>
        <end position="28"/>
    </location>
</feature>
<sequence>MVHARKILFLITFPVLTAIVSCLCWLMAPLGTNARPAHAIQCAWARLGLLLAGVRVQADLSRLDPSSNYVFMANHQSHFDILALFAVLHRWNLRFVAKEELFKIPLFGPAMRRTGHIAILRENSRKAMRSIDEAVDAAKRGLSILIFPEGTRARTSEHLGDFKIGGMIMALKCGLPVAPLIITGTRAVLPRGATLPSPGVVRVEALEPFQPAERFTLKQREHFKDWFKGHMDQAYQERRP</sequence>
<protein>
    <submittedName>
        <fullName evidence="6">1-acyl-sn-glycerol-3-phosphate acyltransferase</fullName>
        <ecNumber evidence="6">2.3.1.51</ecNumber>
    </submittedName>
</protein>
<evidence type="ECO:0000313" key="7">
    <source>
        <dbReference type="Proteomes" id="UP000494245"/>
    </source>
</evidence>
<accession>A0A6V8LXI7</accession>
<dbReference type="Proteomes" id="UP000494245">
    <property type="component" value="Unassembled WGS sequence"/>
</dbReference>
<evidence type="ECO:0000313" key="6">
    <source>
        <dbReference type="EMBL" id="GFK94779.1"/>
    </source>
</evidence>
<keyword evidence="7" id="KW-1185">Reference proteome</keyword>
<dbReference type="GO" id="GO:0003841">
    <property type="term" value="F:1-acylglycerol-3-phosphate O-acyltransferase activity"/>
    <property type="evidence" value="ECO:0007669"/>
    <property type="project" value="UniProtKB-EC"/>
</dbReference>
<dbReference type="InterPro" id="IPR002123">
    <property type="entry name" value="Plipid/glycerol_acylTrfase"/>
</dbReference>
<dbReference type="Pfam" id="PF01553">
    <property type="entry name" value="Acyltransferase"/>
    <property type="match status" value="1"/>
</dbReference>
<proteinExistence type="predicted"/>
<gene>
    <name evidence="6" type="primary">plsC</name>
    <name evidence="6" type="ORF">NNJEOMEG_02627</name>
</gene>
<evidence type="ECO:0000256" key="1">
    <source>
        <dbReference type="ARBA" id="ARBA00005189"/>
    </source>
</evidence>
<evidence type="ECO:0000256" key="4">
    <source>
        <dbReference type="SAM" id="Phobius"/>
    </source>
</evidence>
<dbReference type="EMBL" id="BLTE01000012">
    <property type="protein sequence ID" value="GFK94779.1"/>
    <property type="molecule type" value="Genomic_DNA"/>
</dbReference>